<accession>A0ABT3PRT7</accession>
<reference evidence="2 3" key="1">
    <citation type="submission" date="2021-03" db="EMBL/GenBank/DDBJ databases">
        <title>Aliifodinibius sp. nov., a new bacterium isolated from saline soil.</title>
        <authorList>
            <person name="Galisteo C."/>
            <person name="De La Haba R."/>
            <person name="Sanchez-Porro C."/>
            <person name="Ventosa A."/>
        </authorList>
    </citation>
    <scope>NUCLEOTIDE SEQUENCE [LARGE SCALE GENOMIC DNA]</scope>
    <source>
        <strain evidence="2 3">1BSP15-2V2</strain>
    </source>
</reference>
<dbReference type="RefSeq" id="WP_265767324.1">
    <property type="nucleotide sequence ID" value="NZ_JAGGJA010000014.1"/>
</dbReference>
<keyword evidence="1" id="KW-0472">Membrane</keyword>
<evidence type="ECO:0000256" key="1">
    <source>
        <dbReference type="SAM" id="Phobius"/>
    </source>
</evidence>
<comment type="caution">
    <text evidence="2">The sequence shown here is derived from an EMBL/GenBank/DDBJ whole genome shotgun (WGS) entry which is preliminary data.</text>
</comment>
<feature type="transmembrane region" description="Helical" evidence="1">
    <location>
        <begin position="7"/>
        <end position="25"/>
    </location>
</feature>
<protein>
    <submittedName>
        <fullName evidence="2">Uncharacterized protein</fullName>
    </submittedName>
</protein>
<evidence type="ECO:0000313" key="2">
    <source>
        <dbReference type="EMBL" id="MCW9708540.1"/>
    </source>
</evidence>
<gene>
    <name evidence="2" type="ORF">J6I44_16885</name>
</gene>
<keyword evidence="3" id="KW-1185">Reference proteome</keyword>
<proteinExistence type="predicted"/>
<organism evidence="2 3">
    <name type="scientific">Fodinibius salsisoli</name>
    <dbReference type="NCBI Taxonomy" id="2820877"/>
    <lineage>
        <taxon>Bacteria</taxon>
        <taxon>Pseudomonadati</taxon>
        <taxon>Balneolota</taxon>
        <taxon>Balneolia</taxon>
        <taxon>Balneolales</taxon>
        <taxon>Balneolaceae</taxon>
        <taxon>Fodinibius</taxon>
    </lineage>
</organism>
<evidence type="ECO:0000313" key="3">
    <source>
        <dbReference type="Proteomes" id="UP001207918"/>
    </source>
</evidence>
<dbReference type="Proteomes" id="UP001207918">
    <property type="component" value="Unassembled WGS sequence"/>
</dbReference>
<dbReference type="EMBL" id="JAGGJA010000014">
    <property type="protein sequence ID" value="MCW9708540.1"/>
    <property type="molecule type" value="Genomic_DNA"/>
</dbReference>
<keyword evidence="1" id="KW-0812">Transmembrane</keyword>
<name>A0ABT3PRT7_9BACT</name>
<sequence length="335" mass="36811">MSNKSKYSFVAIVLILVAILGYHYYAASQAEQQIRALIEEQTAEAGSISVQYSDLDVTPFTGKVRFQDLTIIFGNHIERAKELTVDLSYLDVLGIYIGGTEYGLEHMHSADAFLSNPSYVNKESLRQVAADSLQIRFNGQALDGIRAAITDTVFTENQKLHLNGRRLRLQLPKTSVTNFKAQTFNYTGSIPAGEDSFWEEGTHEVSMDSLTVTPAVSFQNSYGFFIQGFGYATDAIPFQSAGFSSTPQPQPGVLQFTSNLKSELALVSAEGLLTLREPLGNSPLEETTVTVSDFSPSFQKVLANIEKLLSISLPRKDNGIFIRLRGTLSNPVTAQ</sequence>
<keyword evidence="1" id="KW-1133">Transmembrane helix</keyword>